<keyword evidence="7" id="KW-1185">Reference proteome</keyword>
<dbReference type="PROSITE" id="PS01360">
    <property type="entry name" value="ZF_MYND_1"/>
    <property type="match status" value="1"/>
</dbReference>
<dbReference type="SUPFAM" id="SSF144232">
    <property type="entry name" value="HIT/MYND zinc finger-like"/>
    <property type="match status" value="1"/>
</dbReference>
<feature type="domain" description="MYND-type" evidence="5">
    <location>
        <begin position="683"/>
        <end position="721"/>
    </location>
</feature>
<dbReference type="Gene3D" id="6.10.140.2220">
    <property type="match status" value="1"/>
</dbReference>
<dbReference type="AlphaFoldDB" id="A0A164WVU3"/>
<evidence type="ECO:0000256" key="2">
    <source>
        <dbReference type="ARBA" id="ARBA00022771"/>
    </source>
</evidence>
<protein>
    <recommendedName>
        <fullName evidence="5">MYND-type domain-containing protein</fullName>
    </recommendedName>
</protein>
<dbReference type="OrthoDB" id="341421at2759"/>
<proteinExistence type="predicted"/>
<dbReference type="InterPro" id="IPR002893">
    <property type="entry name" value="Znf_MYND"/>
</dbReference>
<accession>A0A164WVU3</accession>
<evidence type="ECO:0000259" key="5">
    <source>
        <dbReference type="PROSITE" id="PS50865"/>
    </source>
</evidence>
<keyword evidence="2 4" id="KW-0863">Zinc-finger</keyword>
<dbReference type="PROSITE" id="PS50865">
    <property type="entry name" value="ZF_MYND_2"/>
    <property type="match status" value="1"/>
</dbReference>
<name>A0A164WVU3_9AGAM</name>
<keyword evidence="1" id="KW-0479">Metal-binding</keyword>
<dbReference type="Proteomes" id="UP000076722">
    <property type="component" value="Unassembled WGS sequence"/>
</dbReference>
<reference evidence="6 7" key="1">
    <citation type="journal article" date="2016" name="Mol. Biol. Evol.">
        <title>Comparative Genomics of Early-Diverging Mushroom-Forming Fungi Provides Insights into the Origins of Lignocellulose Decay Capabilities.</title>
        <authorList>
            <person name="Nagy L.G."/>
            <person name="Riley R."/>
            <person name="Tritt A."/>
            <person name="Adam C."/>
            <person name="Daum C."/>
            <person name="Floudas D."/>
            <person name="Sun H."/>
            <person name="Yadav J.S."/>
            <person name="Pangilinan J."/>
            <person name="Larsson K.H."/>
            <person name="Matsuura K."/>
            <person name="Barry K."/>
            <person name="Labutti K."/>
            <person name="Kuo R."/>
            <person name="Ohm R.A."/>
            <person name="Bhattacharya S.S."/>
            <person name="Shirouzu T."/>
            <person name="Yoshinaga Y."/>
            <person name="Martin F.M."/>
            <person name="Grigoriev I.V."/>
            <person name="Hibbett D.S."/>
        </authorList>
    </citation>
    <scope>NUCLEOTIDE SEQUENCE [LARGE SCALE GENOMIC DNA]</scope>
    <source>
        <strain evidence="6 7">HHB9708</strain>
    </source>
</reference>
<evidence type="ECO:0000256" key="3">
    <source>
        <dbReference type="ARBA" id="ARBA00022833"/>
    </source>
</evidence>
<dbReference type="STRING" id="1314777.A0A164WVU3"/>
<dbReference type="Pfam" id="PF01753">
    <property type="entry name" value="zf-MYND"/>
    <property type="match status" value="1"/>
</dbReference>
<evidence type="ECO:0000313" key="7">
    <source>
        <dbReference type="Proteomes" id="UP000076722"/>
    </source>
</evidence>
<keyword evidence="3" id="KW-0862">Zinc</keyword>
<evidence type="ECO:0000313" key="6">
    <source>
        <dbReference type="EMBL" id="KZS95409.1"/>
    </source>
</evidence>
<dbReference type="GO" id="GO:0008270">
    <property type="term" value="F:zinc ion binding"/>
    <property type="evidence" value="ECO:0007669"/>
    <property type="project" value="UniProtKB-KW"/>
</dbReference>
<gene>
    <name evidence="6" type="ORF">SISNIDRAFT_494345</name>
</gene>
<sequence length="728" mass="81956">MGRRENRMQSRNGRQKLTCVTCPNCHETPFNALTQELLEVNSWEKSADIICRRLKIDLSDRTAFKELHKNFSYTLFQLSKCWNENKGNVLVIGGILVIFGRIAPDVLLRDKMLNSGPTFVSKIVMSLSHPTTRGLALETLHTASHHGGPHIPDLLAVETLPAIVRVLESSLDPPADWVDDGVEQCLPIICHMFTSLFRTASWCPTSPSRLEQLRVHKILPLALDRIRAKGLNITWNELIHGVTMITELPSVARDLFHQHPNAIRLMAACLRSPSIAFRGQGVLGVYRLEDIDRHKKTARHSEITFAVMERAITQTPPQKIQEALSSYGAEDCHIEVKLKAYEDMLCATEQCTTDGDLLVYGRSLAEIIPRAGSLHFCGVLDSTDASQPKLVPFSDWRESLHHAALALRAENELDAADIVELHYLRAHGPSKLDALGDLARAAISRNPTIPFFYYVLNRTHGTQSIDAVRKGLECENNQGIIYYELLFSRGSFALARAITELENAVMDPARLEQGVAYLRCAHEDMKVYIEGAPPDATDMLSALDQFIILSIVLNGPKFSPDLPEITVKSFLYLCKDILEKYKLAEEIHAFFFENSAPITLMNCVRTTIMRELPKAAKEWDIFIERTSDILPWLANLQQKALTETLAIDSEELQSMAKKDVPREHSEASTVRGTNNREIKLYKCSWCHSSTAVMRKCSRCGKARYCDANCQKYHWSVHKAECTSPEIEL</sequence>
<dbReference type="EMBL" id="KV419401">
    <property type="protein sequence ID" value="KZS95409.1"/>
    <property type="molecule type" value="Genomic_DNA"/>
</dbReference>
<organism evidence="6 7">
    <name type="scientific">Sistotremastrum niveocremeum HHB9708</name>
    <dbReference type="NCBI Taxonomy" id="1314777"/>
    <lineage>
        <taxon>Eukaryota</taxon>
        <taxon>Fungi</taxon>
        <taxon>Dikarya</taxon>
        <taxon>Basidiomycota</taxon>
        <taxon>Agaricomycotina</taxon>
        <taxon>Agaricomycetes</taxon>
        <taxon>Sistotremastrales</taxon>
        <taxon>Sistotremastraceae</taxon>
        <taxon>Sertulicium</taxon>
        <taxon>Sertulicium niveocremeum</taxon>
    </lineage>
</organism>
<evidence type="ECO:0000256" key="4">
    <source>
        <dbReference type="PROSITE-ProRule" id="PRU00134"/>
    </source>
</evidence>
<evidence type="ECO:0000256" key="1">
    <source>
        <dbReference type="ARBA" id="ARBA00022723"/>
    </source>
</evidence>